<sequence length="124" mass="13280">MKYGMEGKEGRQPSPGRTAAVSHESEGASRLEWRQLVQSLKHSREGASALEPVTAAGSSVENGIIRQCCCVYLRLRATQRRANRRVGASPCATTQDEVRLPSPAPLAGDLRAIISSQYPSTAGS</sequence>
<evidence type="ECO:0000313" key="2">
    <source>
        <dbReference type="EMBL" id="MPC58888.1"/>
    </source>
</evidence>
<organism evidence="2 3">
    <name type="scientific">Portunus trituberculatus</name>
    <name type="common">Swimming crab</name>
    <name type="synonym">Neptunus trituberculatus</name>
    <dbReference type="NCBI Taxonomy" id="210409"/>
    <lineage>
        <taxon>Eukaryota</taxon>
        <taxon>Metazoa</taxon>
        <taxon>Ecdysozoa</taxon>
        <taxon>Arthropoda</taxon>
        <taxon>Crustacea</taxon>
        <taxon>Multicrustacea</taxon>
        <taxon>Malacostraca</taxon>
        <taxon>Eumalacostraca</taxon>
        <taxon>Eucarida</taxon>
        <taxon>Decapoda</taxon>
        <taxon>Pleocyemata</taxon>
        <taxon>Brachyura</taxon>
        <taxon>Eubrachyura</taxon>
        <taxon>Portunoidea</taxon>
        <taxon>Portunidae</taxon>
        <taxon>Portuninae</taxon>
        <taxon>Portunus</taxon>
    </lineage>
</organism>
<name>A0A5B7GPF2_PORTR</name>
<dbReference type="EMBL" id="VSRR010016073">
    <property type="protein sequence ID" value="MPC58888.1"/>
    <property type="molecule type" value="Genomic_DNA"/>
</dbReference>
<feature type="region of interest" description="Disordered" evidence="1">
    <location>
        <begin position="1"/>
        <end position="28"/>
    </location>
</feature>
<proteinExistence type="predicted"/>
<feature type="compositionally biased region" description="Basic and acidic residues" evidence="1">
    <location>
        <begin position="1"/>
        <end position="11"/>
    </location>
</feature>
<dbReference type="Proteomes" id="UP000324222">
    <property type="component" value="Unassembled WGS sequence"/>
</dbReference>
<gene>
    <name evidence="2" type="ORF">E2C01_052900</name>
</gene>
<protein>
    <submittedName>
        <fullName evidence="2">Uncharacterized protein</fullName>
    </submittedName>
</protein>
<keyword evidence="3" id="KW-1185">Reference proteome</keyword>
<comment type="caution">
    <text evidence="2">The sequence shown here is derived from an EMBL/GenBank/DDBJ whole genome shotgun (WGS) entry which is preliminary data.</text>
</comment>
<reference evidence="2 3" key="1">
    <citation type="submission" date="2019-05" db="EMBL/GenBank/DDBJ databases">
        <title>Another draft genome of Portunus trituberculatus and its Hox gene families provides insights of decapod evolution.</title>
        <authorList>
            <person name="Jeong J.-H."/>
            <person name="Song I."/>
            <person name="Kim S."/>
            <person name="Choi T."/>
            <person name="Kim D."/>
            <person name="Ryu S."/>
            <person name="Kim W."/>
        </authorList>
    </citation>
    <scope>NUCLEOTIDE SEQUENCE [LARGE SCALE GENOMIC DNA]</scope>
    <source>
        <tissue evidence="2">Muscle</tissue>
    </source>
</reference>
<evidence type="ECO:0000313" key="3">
    <source>
        <dbReference type="Proteomes" id="UP000324222"/>
    </source>
</evidence>
<accession>A0A5B7GPF2</accession>
<evidence type="ECO:0000256" key="1">
    <source>
        <dbReference type="SAM" id="MobiDB-lite"/>
    </source>
</evidence>
<dbReference type="AlphaFoldDB" id="A0A5B7GPF2"/>